<keyword evidence="3" id="KW-0378">Hydrolase</keyword>
<comment type="caution">
    <text evidence="3">The sequence shown here is derived from an EMBL/GenBank/DDBJ whole genome shotgun (WGS) entry which is preliminary data.</text>
</comment>
<keyword evidence="4" id="KW-1185">Reference proteome</keyword>
<dbReference type="Proteomes" id="UP001501690">
    <property type="component" value="Unassembled WGS sequence"/>
</dbReference>
<dbReference type="Gene3D" id="3.40.710.10">
    <property type="entry name" value="DD-peptidase/beta-lactamase superfamily"/>
    <property type="match status" value="1"/>
</dbReference>
<feature type="chain" id="PRO_5045195618" evidence="1">
    <location>
        <begin position="30"/>
        <end position="431"/>
    </location>
</feature>
<dbReference type="InterPro" id="IPR012338">
    <property type="entry name" value="Beta-lactam/transpept-like"/>
</dbReference>
<gene>
    <name evidence="3" type="ORF">GCM10009808_20320</name>
</gene>
<reference evidence="4" key="1">
    <citation type="journal article" date="2019" name="Int. J. Syst. Evol. Microbiol.">
        <title>The Global Catalogue of Microorganisms (GCM) 10K type strain sequencing project: providing services to taxonomists for standard genome sequencing and annotation.</title>
        <authorList>
            <consortium name="The Broad Institute Genomics Platform"/>
            <consortium name="The Broad Institute Genome Sequencing Center for Infectious Disease"/>
            <person name="Wu L."/>
            <person name="Ma J."/>
        </authorList>
    </citation>
    <scope>NUCLEOTIDE SEQUENCE [LARGE SCALE GENOMIC DNA]</scope>
    <source>
        <strain evidence="4">JCM 15577</strain>
    </source>
</reference>
<protein>
    <submittedName>
        <fullName evidence="3">Serine hydrolase domain-containing protein</fullName>
    </submittedName>
</protein>
<dbReference type="Pfam" id="PF00144">
    <property type="entry name" value="Beta-lactamase"/>
    <property type="match status" value="1"/>
</dbReference>
<evidence type="ECO:0000259" key="2">
    <source>
        <dbReference type="Pfam" id="PF00144"/>
    </source>
</evidence>
<name>A0ABP4UCP8_9MICO</name>
<dbReference type="EMBL" id="BAAAPL010000002">
    <property type="protein sequence ID" value="GAA1702334.1"/>
    <property type="molecule type" value="Genomic_DNA"/>
</dbReference>
<proteinExistence type="predicted"/>
<evidence type="ECO:0000313" key="4">
    <source>
        <dbReference type="Proteomes" id="UP001501690"/>
    </source>
</evidence>
<evidence type="ECO:0000256" key="1">
    <source>
        <dbReference type="SAM" id="SignalP"/>
    </source>
</evidence>
<dbReference type="GO" id="GO:0016787">
    <property type="term" value="F:hydrolase activity"/>
    <property type="evidence" value="ECO:0007669"/>
    <property type="project" value="UniProtKB-KW"/>
</dbReference>
<dbReference type="PANTHER" id="PTHR46825">
    <property type="entry name" value="D-ALANYL-D-ALANINE-CARBOXYPEPTIDASE/ENDOPEPTIDASE AMPH"/>
    <property type="match status" value="1"/>
</dbReference>
<feature type="signal peptide" evidence="1">
    <location>
        <begin position="1"/>
        <end position="29"/>
    </location>
</feature>
<dbReference type="PROSITE" id="PS51257">
    <property type="entry name" value="PROKAR_LIPOPROTEIN"/>
    <property type="match status" value="1"/>
</dbReference>
<sequence>MARAVRRARHVVGATVGILTATLALSACAGADAVEIDLPAQVEAAFPADTQTQLEAAVTEAMAATGSSGAIVGVWAPWSGEWIAGVGTQTATGSEPVDADMEFRAARITRAMTCDVLYALADEGVVSLDDVVSESAPGAAGLTDMTLGQLCDSTSGLGTYADVLWPKWVATPDRIWAPLELAAFGVGEERDTVPGSGFVNSDAGYILLGTALEAATNRPLSDLIASYVTEPLGLESTWLPGDEPATPAGDSEALSLVGGQSLRGEDGQLQCTEPRDLTEASASMGWADSGVVSTISDLGRYVQALATGALLGEGQTRFANPFPVSSSSPSWYTYTGGAFQAGSLIGQHGALPGYMTAAYADPETGLTVAVVLNNTAASSLVVRDLAWELAAIASKAPAASGETAPAAGLPWTAEQQQEAVLQRAVCPLPAP</sequence>
<keyword evidence="1" id="KW-0732">Signal</keyword>
<dbReference type="InterPro" id="IPR050491">
    <property type="entry name" value="AmpC-like"/>
</dbReference>
<dbReference type="InterPro" id="IPR001466">
    <property type="entry name" value="Beta-lactam-related"/>
</dbReference>
<dbReference type="PANTHER" id="PTHR46825:SF7">
    <property type="entry name" value="D-ALANYL-D-ALANINE CARBOXYPEPTIDASE"/>
    <property type="match status" value="1"/>
</dbReference>
<dbReference type="RefSeq" id="WP_344072210.1">
    <property type="nucleotide sequence ID" value="NZ_BAAAPL010000002.1"/>
</dbReference>
<organism evidence="3 4">
    <name type="scientific">Microbacterium sediminicola</name>
    <dbReference type="NCBI Taxonomy" id="415210"/>
    <lineage>
        <taxon>Bacteria</taxon>
        <taxon>Bacillati</taxon>
        <taxon>Actinomycetota</taxon>
        <taxon>Actinomycetes</taxon>
        <taxon>Micrococcales</taxon>
        <taxon>Microbacteriaceae</taxon>
        <taxon>Microbacterium</taxon>
    </lineage>
</organism>
<feature type="domain" description="Beta-lactamase-related" evidence="2">
    <location>
        <begin position="55"/>
        <end position="377"/>
    </location>
</feature>
<accession>A0ABP4UCP8</accession>
<evidence type="ECO:0000313" key="3">
    <source>
        <dbReference type="EMBL" id="GAA1702334.1"/>
    </source>
</evidence>
<dbReference type="SUPFAM" id="SSF56601">
    <property type="entry name" value="beta-lactamase/transpeptidase-like"/>
    <property type="match status" value="1"/>
</dbReference>